<protein>
    <submittedName>
        <fullName evidence="3">Unnamed protein product</fullName>
    </submittedName>
</protein>
<evidence type="ECO:0000256" key="1">
    <source>
        <dbReference type="PROSITE-ProRule" id="PRU00703"/>
    </source>
</evidence>
<evidence type="ECO:0000259" key="2">
    <source>
        <dbReference type="PROSITE" id="PS51371"/>
    </source>
</evidence>
<evidence type="ECO:0000313" key="3">
    <source>
        <dbReference type="EMBL" id="GMG29282.1"/>
    </source>
</evidence>
<sequence length="134" mass="14542">MEAITVFTGPNYRVAPSILRAKLEGLRARGLIDAGLVFVNDQGLCHGYITQAELGDALDAVARLDDDGDINLLDGIFSGLINRSPVSVSAKAPLEYAVEMFDKLGLRYLIVVEEETARVAGVVVKKRLLKLLDE</sequence>
<dbReference type="SUPFAM" id="SSF54631">
    <property type="entry name" value="CBS-domain pair"/>
    <property type="match status" value="1"/>
</dbReference>
<proteinExistence type="predicted"/>
<dbReference type="Proteomes" id="UP001165205">
    <property type="component" value="Unassembled WGS sequence"/>
</dbReference>
<dbReference type="PROSITE" id="PS51371">
    <property type="entry name" value="CBS"/>
    <property type="match status" value="1"/>
</dbReference>
<feature type="domain" description="CBS" evidence="2">
    <location>
        <begin position="81"/>
        <end position="134"/>
    </location>
</feature>
<dbReference type="Pfam" id="PF00571">
    <property type="entry name" value="CBS"/>
    <property type="match status" value="1"/>
</dbReference>
<keyword evidence="1" id="KW-0129">CBS domain</keyword>
<dbReference type="Gene3D" id="3.10.580.10">
    <property type="entry name" value="CBS-domain"/>
    <property type="match status" value="1"/>
</dbReference>
<name>A0AAN4YFW0_ASPOZ</name>
<reference evidence="3" key="1">
    <citation type="submission" date="2023-04" db="EMBL/GenBank/DDBJ databases">
        <title>Aspergillus oryzae NBRC 4228.</title>
        <authorList>
            <person name="Ichikawa N."/>
            <person name="Sato H."/>
            <person name="Tonouchi N."/>
        </authorList>
    </citation>
    <scope>NUCLEOTIDE SEQUENCE</scope>
    <source>
        <strain evidence="3">NBRC 4228</strain>
    </source>
</reference>
<comment type="caution">
    <text evidence="3">The sequence shown here is derived from an EMBL/GenBank/DDBJ whole genome shotgun (WGS) entry which is preliminary data.</text>
</comment>
<organism evidence="3 4">
    <name type="scientific">Aspergillus oryzae</name>
    <name type="common">Yellow koji mold</name>
    <dbReference type="NCBI Taxonomy" id="5062"/>
    <lineage>
        <taxon>Eukaryota</taxon>
        <taxon>Fungi</taxon>
        <taxon>Dikarya</taxon>
        <taxon>Ascomycota</taxon>
        <taxon>Pezizomycotina</taxon>
        <taxon>Eurotiomycetes</taxon>
        <taxon>Eurotiomycetidae</taxon>
        <taxon>Eurotiales</taxon>
        <taxon>Aspergillaceae</taxon>
        <taxon>Aspergillus</taxon>
        <taxon>Aspergillus subgen. Circumdati</taxon>
    </lineage>
</organism>
<dbReference type="EMBL" id="BSYA01000054">
    <property type="protein sequence ID" value="GMG29282.1"/>
    <property type="molecule type" value="Genomic_DNA"/>
</dbReference>
<dbReference type="AlphaFoldDB" id="A0AAN4YFW0"/>
<dbReference type="InterPro" id="IPR000644">
    <property type="entry name" value="CBS_dom"/>
</dbReference>
<evidence type="ECO:0000313" key="4">
    <source>
        <dbReference type="Proteomes" id="UP001165205"/>
    </source>
</evidence>
<accession>A0AAN4YFW0</accession>
<dbReference type="InterPro" id="IPR046342">
    <property type="entry name" value="CBS_dom_sf"/>
</dbReference>
<dbReference type="SMART" id="SM00116">
    <property type="entry name" value="CBS"/>
    <property type="match status" value="1"/>
</dbReference>
<gene>
    <name evidence="3" type="ORF">Aory04_000556000</name>
</gene>